<protein>
    <submittedName>
        <fullName evidence="1">Uncharacterized protein</fullName>
    </submittedName>
</protein>
<sequence>MRVVIEADAPEAESRGSFTLKVWDAEGTRSVIVTGVTYP</sequence>
<evidence type="ECO:0000313" key="1">
    <source>
        <dbReference type="EMBL" id="SES91515.1"/>
    </source>
</evidence>
<evidence type="ECO:0000313" key="2">
    <source>
        <dbReference type="Proteomes" id="UP000199181"/>
    </source>
</evidence>
<name>A0A1I0ABF2_9BACT</name>
<dbReference type="EMBL" id="FOIJ01000001">
    <property type="protein sequence ID" value="SES91515.1"/>
    <property type="molecule type" value="Genomic_DNA"/>
</dbReference>
<dbReference type="Proteomes" id="UP000199181">
    <property type="component" value="Unassembled WGS sequence"/>
</dbReference>
<gene>
    <name evidence="1" type="ORF">SAMN05443639_101622</name>
</gene>
<dbReference type="AlphaFoldDB" id="A0A1I0ABF2"/>
<accession>A0A1I0ABF2</accession>
<proteinExistence type="predicted"/>
<reference evidence="2" key="1">
    <citation type="submission" date="2016-10" db="EMBL/GenBank/DDBJ databases">
        <authorList>
            <person name="Varghese N."/>
            <person name="Submissions S."/>
        </authorList>
    </citation>
    <scope>NUCLEOTIDE SEQUENCE [LARGE SCALE GENOMIC DNA]</scope>
    <source>
        <strain evidence="2">DSM 16858</strain>
    </source>
</reference>
<organism evidence="1 2">
    <name type="scientific">Stigmatella erecta</name>
    <dbReference type="NCBI Taxonomy" id="83460"/>
    <lineage>
        <taxon>Bacteria</taxon>
        <taxon>Pseudomonadati</taxon>
        <taxon>Myxococcota</taxon>
        <taxon>Myxococcia</taxon>
        <taxon>Myxococcales</taxon>
        <taxon>Cystobacterineae</taxon>
        <taxon>Archangiaceae</taxon>
        <taxon>Stigmatella</taxon>
    </lineage>
</organism>
<keyword evidence="2" id="KW-1185">Reference proteome</keyword>